<sequence length="168" mass="19535">MASDHLENLLIRFITDNQSHIYRLAYSYVKNQQDALDIVQESIHKAISAAATLRESRAIKSWLYRIVVNTSLDFLRKQKRVQLVDEATLELYGTGMEDVYQDLDLEKALEELPHKYQSVVVLRYFEDLKIEEVAEVLSENVSTIKTRLYQALRMLRVKLSDGSLEEVK</sequence>
<dbReference type="PANTHER" id="PTHR43133">
    <property type="entry name" value="RNA POLYMERASE ECF-TYPE SIGMA FACTO"/>
    <property type="match status" value="1"/>
</dbReference>
<feature type="domain" description="RNA polymerase sigma factor 70 region 4 type 2" evidence="6">
    <location>
        <begin position="104"/>
        <end position="155"/>
    </location>
</feature>
<protein>
    <submittedName>
        <fullName evidence="7">RNA polymerase sigma-70 factor (ECF subfamily)</fullName>
    </submittedName>
</protein>
<dbReference type="NCBIfam" id="TIGR02937">
    <property type="entry name" value="sigma70-ECF"/>
    <property type="match status" value="1"/>
</dbReference>
<organism evidence="7 8">
    <name type="scientific">Paenibacillus eucommiae</name>
    <dbReference type="NCBI Taxonomy" id="1355755"/>
    <lineage>
        <taxon>Bacteria</taxon>
        <taxon>Bacillati</taxon>
        <taxon>Bacillota</taxon>
        <taxon>Bacilli</taxon>
        <taxon>Bacillales</taxon>
        <taxon>Paenibacillaceae</taxon>
        <taxon>Paenibacillus</taxon>
    </lineage>
</organism>
<name>A0ABS4J3B5_9BACL</name>
<gene>
    <name evidence="7" type="ORF">J2Z66_005332</name>
</gene>
<proteinExistence type="inferred from homology"/>
<keyword evidence="4" id="KW-0804">Transcription</keyword>
<dbReference type="Proteomes" id="UP001519287">
    <property type="component" value="Unassembled WGS sequence"/>
</dbReference>
<evidence type="ECO:0000313" key="7">
    <source>
        <dbReference type="EMBL" id="MBP1993706.1"/>
    </source>
</evidence>
<dbReference type="InterPro" id="IPR013249">
    <property type="entry name" value="RNA_pol_sigma70_r4_t2"/>
</dbReference>
<reference evidence="7 8" key="1">
    <citation type="submission" date="2021-03" db="EMBL/GenBank/DDBJ databases">
        <title>Genomic Encyclopedia of Type Strains, Phase IV (KMG-IV): sequencing the most valuable type-strain genomes for metagenomic binning, comparative biology and taxonomic classification.</title>
        <authorList>
            <person name="Goeker M."/>
        </authorList>
    </citation>
    <scope>NUCLEOTIDE SEQUENCE [LARGE SCALE GENOMIC DNA]</scope>
    <source>
        <strain evidence="7 8">DSM 26048</strain>
    </source>
</reference>
<dbReference type="RefSeq" id="WP_209975585.1">
    <property type="nucleotide sequence ID" value="NZ_JAGGLB010000020.1"/>
</dbReference>
<dbReference type="InterPro" id="IPR013325">
    <property type="entry name" value="RNA_pol_sigma_r2"/>
</dbReference>
<comment type="similarity">
    <text evidence="1">Belongs to the sigma-70 factor family. ECF subfamily.</text>
</comment>
<dbReference type="InterPro" id="IPR039425">
    <property type="entry name" value="RNA_pol_sigma-70-like"/>
</dbReference>
<dbReference type="Pfam" id="PF04542">
    <property type="entry name" value="Sigma70_r2"/>
    <property type="match status" value="1"/>
</dbReference>
<evidence type="ECO:0000259" key="5">
    <source>
        <dbReference type="Pfam" id="PF04542"/>
    </source>
</evidence>
<accession>A0ABS4J3B5</accession>
<dbReference type="InterPro" id="IPR014284">
    <property type="entry name" value="RNA_pol_sigma-70_dom"/>
</dbReference>
<evidence type="ECO:0000256" key="2">
    <source>
        <dbReference type="ARBA" id="ARBA00023015"/>
    </source>
</evidence>
<dbReference type="EMBL" id="JAGGLB010000020">
    <property type="protein sequence ID" value="MBP1993706.1"/>
    <property type="molecule type" value="Genomic_DNA"/>
</dbReference>
<keyword evidence="2" id="KW-0805">Transcription regulation</keyword>
<dbReference type="SUPFAM" id="SSF88946">
    <property type="entry name" value="Sigma2 domain of RNA polymerase sigma factors"/>
    <property type="match status" value="1"/>
</dbReference>
<dbReference type="Pfam" id="PF08281">
    <property type="entry name" value="Sigma70_r4_2"/>
    <property type="match status" value="1"/>
</dbReference>
<evidence type="ECO:0000256" key="3">
    <source>
        <dbReference type="ARBA" id="ARBA00023082"/>
    </source>
</evidence>
<evidence type="ECO:0000313" key="8">
    <source>
        <dbReference type="Proteomes" id="UP001519287"/>
    </source>
</evidence>
<dbReference type="CDD" id="cd06171">
    <property type="entry name" value="Sigma70_r4"/>
    <property type="match status" value="1"/>
</dbReference>
<dbReference type="InterPro" id="IPR036388">
    <property type="entry name" value="WH-like_DNA-bd_sf"/>
</dbReference>
<keyword evidence="3" id="KW-0731">Sigma factor</keyword>
<feature type="domain" description="RNA polymerase sigma-70 region 2" evidence="5">
    <location>
        <begin position="14"/>
        <end position="80"/>
    </location>
</feature>
<comment type="caution">
    <text evidence="7">The sequence shown here is derived from an EMBL/GenBank/DDBJ whole genome shotgun (WGS) entry which is preliminary data.</text>
</comment>
<dbReference type="Gene3D" id="1.10.1740.10">
    <property type="match status" value="1"/>
</dbReference>
<dbReference type="InterPro" id="IPR013324">
    <property type="entry name" value="RNA_pol_sigma_r3/r4-like"/>
</dbReference>
<evidence type="ECO:0000259" key="6">
    <source>
        <dbReference type="Pfam" id="PF08281"/>
    </source>
</evidence>
<dbReference type="InterPro" id="IPR007627">
    <property type="entry name" value="RNA_pol_sigma70_r2"/>
</dbReference>
<dbReference type="SUPFAM" id="SSF88659">
    <property type="entry name" value="Sigma3 and sigma4 domains of RNA polymerase sigma factors"/>
    <property type="match status" value="1"/>
</dbReference>
<evidence type="ECO:0000256" key="1">
    <source>
        <dbReference type="ARBA" id="ARBA00010641"/>
    </source>
</evidence>
<evidence type="ECO:0000256" key="4">
    <source>
        <dbReference type="ARBA" id="ARBA00023163"/>
    </source>
</evidence>
<dbReference type="PANTHER" id="PTHR43133:SF60">
    <property type="entry name" value="RNA POLYMERASE SIGMA FACTOR SIGV"/>
    <property type="match status" value="1"/>
</dbReference>
<keyword evidence="8" id="KW-1185">Reference proteome</keyword>
<dbReference type="Gene3D" id="1.10.10.10">
    <property type="entry name" value="Winged helix-like DNA-binding domain superfamily/Winged helix DNA-binding domain"/>
    <property type="match status" value="1"/>
</dbReference>